<gene>
    <name evidence="2" type="ORF">CDQ92_00465</name>
</gene>
<name>A0A246JZW6_9SPHN</name>
<feature type="transmembrane region" description="Helical" evidence="1">
    <location>
        <begin position="74"/>
        <end position="92"/>
    </location>
</feature>
<keyword evidence="1" id="KW-0472">Membrane</keyword>
<keyword evidence="1" id="KW-0812">Transmembrane</keyword>
<dbReference type="AlphaFoldDB" id="A0A246JZW6"/>
<sequence>MTWLWLSTAFMVTTALVHGALGEKRLIQPLLALDQGIMAVELARKVFRFAWHAMSVLMLVSAASVVWPGTPRALILLIGAAWTAVGLADGLYTRGRHIGWPILTASGVFAILGAAA</sequence>
<keyword evidence="3" id="KW-1185">Reference proteome</keyword>
<comment type="caution">
    <text evidence="2">The sequence shown here is derived from an EMBL/GenBank/DDBJ whole genome shotgun (WGS) entry which is preliminary data.</text>
</comment>
<feature type="transmembrane region" description="Helical" evidence="1">
    <location>
        <begin position="46"/>
        <end position="67"/>
    </location>
</feature>
<reference evidence="2 3" key="1">
    <citation type="journal article" date="2010" name="Int. J. Syst. Evol. Microbiol.">
        <title>Sphingopyxis bauzanensis sp. nov., a psychrophilic bacterium isolated from soil.</title>
        <authorList>
            <person name="Zhang D.C."/>
            <person name="Liu H.C."/>
            <person name="Xin Y.H."/>
            <person name="Zhou Y.G."/>
            <person name="Schinner F."/>
            <person name="Margesin R."/>
        </authorList>
    </citation>
    <scope>NUCLEOTIDE SEQUENCE [LARGE SCALE GENOMIC DNA]</scope>
    <source>
        <strain evidence="2 3">DSM 22271</strain>
    </source>
</reference>
<evidence type="ECO:0000313" key="2">
    <source>
        <dbReference type="EMBL" id="OWQ98728.1"/>
    </source>
</evidence>
<dbReference type="OrthoDB" id="5005871at2"/>
<dbReference type="EMBL" id="NISK01000001">
    <property type="protein sequence ID" value="OWQ98728.1"/>
    <property type="molecule type" value="Genomic_DNA"/>
</dbReference>
<dbReference type="Proteomes" id="UP000197361">
    <property type="component" value="Unassembled WGS sequence"/>
</dbReference>
<keyword evidence="1" id="KW-1133">Transmembrane helix</keyword>
<evidence type="ECO:0000256" key="1">
    <source>
        <dbReference type="SAM" id="Phobius"/>
    </source>
</evidence>
<evidence type="ECO:0000313" key="3">
    <source>
        <dbReference type="Proteomes" id="UP000197361"/>
    </source>
</evidence>
<protein>
    <submittedName>
        <fullName evidence="2">Uncharacterized protein</fullName>
    </submittedName>
</protein>
<accession>A0A246JZW6</accession>
<feature type="transmembrane region" description="Helical" evidence="1">
    <location>
        <begin position="98"/>
        <end position="115"/>
    </location>
</feature>
<organism evidence="2 3">
    <name type="scientific">Sphingopyxis bauzanensis</name>
    <dbReference type="NCBI Taxonomy" id="651663"/>
    <lineage>
        <taxon>Bacteria</taxon>
        <taxon>Pseudomonadati</taxon>
        <taxon>Pseudomonadota</taxon>
        <taxon>Alphaproteobacteria</taxon>
        <taxon>Sphingomonadales</taxon>
        <taxon>Sphingomonadaceae</taxon>
        <taxon>Sphingopyxis</taxon>
    </lineage>
</organism>
<proteinExistence type="predicted"/>